<dbReference type="EMBL" id="QJSX01000023">
    <property type="protein sequence ID" value="PYE49433.1"/>
    <property type="molecule type" value="Genomic_DNA"/>
</dbReference>
<feature type="modified residue" description="4-aspartylphosphate" evidence="1">
    <location>
        <position position="61"/>
    </location>
</feature>
<dbReference type="InterPro" id="IPR011006">
    <property type="entry name" value="CheY-like_superfamily"/>
</dbReference>
<name>A0A318S5Z6_9DEIO</name>
<dbReference type="PANTHER" id="PTHR44520:SF2">
    <property type="entry name" value="RESPONSE REGULATOR RCP1"/>
    <property type="match status" value="1"/>
</dbReference>
<protein>
    <submittedName>
        <fullName evidence="3">Two-component system response regulator/twitching motility two-component system response regulator PilH</fullName>
    </submittedName>
</protein>
<keyword evidence="1" id="KW-0597">Phosphoprotein</keyword>
<keyword evidence="4" id="KW-1185">Reference proteome</keyword>
<organism evidence="3 4">
    <name type="scientific">Deinococcus yavapaiensis KR-236</name>
    <dbReference type="NCBI Taxonomy" id="694435"/>
    <lineage>
        <taxon>Bacteria</taxon>
        <taxon>Thermotogati</taxon>
        <taxon>Deinococcota</taxon>
        <taxon>Deinococci</taxon>
        <taxon>Deinococcales</taxon>
        <taxon>Deinococcaceae</taxon>
        <taxon>Deinococcus</taxon>
    </lineage>
</organism>
<dbReference type="Proteomes" id="UP000248326">
    <property type="component" value="Unassembled WGS sequence"/>
</dbReference>
<dbReference type="AlphaFoldDB" id="A0A318S5Z6"/>
<feature type="domain" description="Response regulatory" evidence="2">
    <location>
        <begin position="10"/>
        <end position="128"/>
    </location>
</feature>
<proteinExistence type="predicted"/>
<dbReference type="InterPro" id="IPR001789">
    <property type="entry name" value="Sig_transdc_resp-reg_receiver"/>
</dbReference>
<comment type="caution">
    <text evidence="3">The sequence shown here is derived from an EMBL/GenBank/DDBJ whole genome shotgun (WGS) entry which is preliminary data.</text>
</comment>
<dbReference type="Gene3D" id="3.40.50.2300">
    <property type="match status" value="1"/>
</dbReference>
<sequence>MAKQPPFHPRLLVIDDNNRDAKLVVEGFREVRPDAIVATAINGSDGLETARRELPDLILLDLVFPSESGLDILQTLKRDEIAKRIPIVVLSGHPRDDLVWSAYHEYAAAFLLKPPTFDELLQMLRVIADFWFSSARLIGSSRALLQAPRQD</sequence>
<gene>
    <name evidence="3" type="ORF">DES52_12327</name>
</gene>
<evidence type="ECO:0000313" key="3">
    <source>
        <dbReference type="EMBL" id="PYE49433.1"/>
    </source>
</evidence>
<dbReference type="GO" id="GO:0000160">
    <property type="term" value="P:phosphorelay signal transduction system"/>
    <property type="evidence" value="ECO:0007669"/>
    <property type="project" value="InterPro"/>
</dbReference>
<dbReference type="SUPFAM" id="SSF52172">
    <property type="entry name" value="CheY-like"/>
    <property type="match status" value="1"/>
</dbReference>
<dbReference type="PANTHER" id="PTHR44520">
    <property type="entry name" value="RESPONSE REGULATOR RCP1-RELATED"/>
    <property type="match status" value="1"/>
</dbReference>
<accession>A0A318S5Z6</accession>
<dbReference type="Pfam" id="PF00072">
    <property type="entry name" value="Response_reg"/>
    <property type="match status" value="1"/>
</dbReference>
<dbReference type="RefSeq" id="WP_170131198.1">
    <property type="nucleotide sequence ID" value="NZ_QJSX01000023.1"/>
</dbReference>
<reference evidence="3 4" key="1">
    <citation type="submission" date="2018-06" db="EMBL/GenBank/DDBJ databases">
        <title>Genomic Encyclopedia of Type Strains, Phase IV (KMG-IV): sequencing the most valuable type-strain genomes for metagenomic binning, comparative biology and taxonomic classification.</title>
        <authorList>
            <person name="Goeker M."/>
        </authorList>
    </citation>
    <scope>NUCLEOTIDE SEQUENCE [LARGE SCALE GENOMIC DNA]</scope>
    <source>
        <strain evidence="3 4">DSM 18048</strain>
    </source>
</reference>
<evidence type="ECO:0000313" key="4">
    <source>
        <dbReference type="Proteomes" id="UP000248326"/>
    </source>
</evidence>
<dbReference type="SMART" id="SM00448">
    <property type="entry name" value="REC"/>
    <property type="match status" value="1"/>
</dbReference>
<evidence type="ECO:0000256" key="1">
    <source>
        <dbReference type="PROSITE-ProRule" id="PRU00169"/>
    </source>
</evidence>
<dbReference type="PROSITE" id="PS50110">
    <property type="entry name" value="RESPONSE_REGULATORY"/>
    <property type="match status" value="1"/>
</dbReference>
<evidence type="ECO:0000259" key="2">
    <source>
        <dbReference type="PROSITE" id="PS50110"/>
    </source>
</evidence>
<dbReference type="InterPro" id="IPR052893">
    <property type="entry name" value="TCS_response_regulator"/>
</dbReference>